<sequence length="240" mass="26790">MMNLTEDFFLLFILGCTFLCLNLLNCKPNSLKLAAGVAHEIRNPMTSIKGFFQLFQEGVIEQKYFDTVINEFKRIEEIISGLINLTKPQHIGVRNVEVQEILNDVNVLIESEKNLHNIPIIQQFEGGIPKVNCDPNQMKQVLLNLMKNSMEALPNGGEIHASLSATGDEVLITVSENGIGMSEDRVQRLGEPFYSNKEKGTGLGLMLCFRIIKHHNGPITINSSESEGTSVKIRLPIQVI</sequence>
<dbReference type="Gene3D" id="1.10.287.130">
    <property type="match status" value="1"/>
</dbReference>
<dbReference type="EMBL" id="JAFELM010000013">
    <property type="protein sequence ID" value="MBM6616650.1"/>
    <property type="molecule type" value="Genomic_DNA"/>
</dbReference>
<evidence type="ECO:0000256" key="8">
    <source>
        <dbReference type="ARBA" id="ARBA00023012"/>
    </source>
</evidence>
<dbReference type="Pfam" id="PF02518">
    <property type="entry name" value="HATPase_c"/>
    <property type="match status" value="1"/>
</dbReference>
<dbReference type="SUPFAM" id="SSF55874">
    <property type="entry name" value="ATPase domain of HSP90 chaperone/DNA topoisomerase II/histidine kinase"/>
    <property type="match status" value="1"/>
</dbReference>
<dbReference type="InterPro" id="IPR004358">
    <property type="entry name" value="Sig_transdc_His_kin-like_C"/>
</dbReference>
<dbReference type="SMART" id="SM00388">
    <property type="entry name" value="HisKA"/>
    <property type="match status" value="1"/>
</dbReference>
<dbReference type="PANTHER" id="PTHR43065">
    <property type="entry name" value="SENSOR HISTIDINE KINASE"/>
    <property type="match status" value="1"/>
</dbReference>
<keyword evidence="6 10" id="KW-0418">Kinase</keyword>
<evidence type="ECO:0000313" key="10">
    <source>
        <dbReference type="EMBL" id="MBM6616650.1"/>
    </source>
</evidence>
<dbReference type="Gene3D" id="3.30.565.10">
    <property type="entry name" value="Histidine kinase-like ATPase, C-terminal domain"/>
    <property type="match status" value="1"/>
</dbReference>
<keyword evidence="4" id="KW-0808">Transferase</keyword>
<proteinExistence type="predicted"/>
<keyword evidence="7" id="KW-0067">ATP-binding</keyword>
<evidence type="ECO:0000313" key="11">
    <source>
        <dbReference type="Proteomes" id="UP001518925"/>
    </source>
</evidence>
<dbReference type="SUPFAM" id="SSF47384">
    <property type="entry name" value="Homodimeric domain of signal transducing histidine kinase"/>
    <property type="match status" value="1"/>
</dbReference>
<dbReference type="Proteomes" id="UP001518925">
    <property type="component" value="Unassembled WGS sequence"/>
</dbReference>
<dbReference type="InterPro" id="IPR036097">
    <property type="entry name" value="HisK_dim/P_sf"/>
</dbReference>
<evidence type="ECO:0000256" key="2">
    <source>
        <dbReference type="ARBA" id="ARBA00012438"/>
    </source>
</evidence>
<dbReference type="InterPro" id="IPR003661">
    <property type="entry name" value="HisK_dim/P_dom"/>
</dbReference>
<dbReference type="CDD" id="cd00082">
    <property type="entry name" value="HisKA"/>
    <property type="match status" value="1"/>
</dbReference>
<feature type="domain" description="Histidine kinase" evidence="9">
    <location>
        <begin position="36"/>
        <end position="239"/>
    </location>
</feature>
<dbReference type="GO" id="GO:0016301">
    <property type="term" value="F:kinase activity"/>
    <property type="evidence" value="ECO:0007669"/>
    <property type="project" value="UniProtKB-KW"/>
</dbReference>
<evidence type="ECO:0000256" key="6">
    <source>
        <dbReference type="ARBA" id="ARBA00022777"/>
    </source>
</evidence>
<dbReference type="PANTHER" id="PTHR43065:SF10">
    <property type="entry name" value="PEROXIDE STRESS-ACTIVATED HISTIDINE KINASE MAK3"/>
    <property type="match status" value="1"/>
</dbReference>
<dbReference type="PRINTS" id="PR00344">
    <property type="entry name" value="BCTRLSENSOR"/>
</dbReference>
<evidence type="ECO:0000256" key="5">
    <source>
        <dbReference type="ARBA" id="ARBA00022741"/>
    </source>
</evidence>
<organism evidence="10 11">
    <name type="scientific">Bacillus suaedaesalsae</name>
    <dbReference type="NCBI Taxonomy" id="2810349"/>
    <lineage>
        <taxon>Bacteria</taxon>
        <taxon>Bacillati</taxon>
        <taxon>Bacillota</taxon>
        <taxon>Bacilli</taxon>
        <taxon>Bacillales</taxon>
        <taxon>Bacillaceae</taxon>
        <taxon>Bacillus</taxon>
    </lineage>
</organism>
<keyword evidence="8" id="KW-0902">Two-component regulatory system</keyword>
<dbReference type="InterPro" id="IPR003594">
    <property type="entry name" value="HATPase_dom"/>
</dbReference>
<evidence type="ECO:0000259" key="9">
    <source>
        <dbReference type="PROSITE" id="PS50109"/>
    </source>
</evidence>
<dbReference type="Pfam" id="PF00512">
    <property type="entry name" value="HisKA"/>
    <property type="match status" value="1"/>
</dbReference>
<gene>
    <name evidence="10" type="ORF">JR050_03000</name>
</gene>
<evidence type="ECO:0000256" key="4">
    <source>
        <dbReference type="ARBA" id="ARBA00022679"/>
    </source>
</evidence>
<keyword evidence="5" id="KW-0547">Nucleotide-binding</keyword>
<protein>
    <recommendedName>
        <fullName evidence="2">histidine kinase</fullName>
        <ecNumber evidence="2">2.7.13.3</ecNumber>
    </recommendedName>
</protein>
<comment type="caution">
    <text evidence="10">The sequence shown here is derived from an EMBL/GenBank/DDBJ whole genome shotgun (WGS) entry which is preliminary data.</text>
</comment>
<name>A0ABS2DF48_9BACI</name>
<dbReference type="PROSITE" id="PS50109">
    <property type="entry name" value="HIS_KIN"/>
    <property type="match status" value="1"/>
</dbReference>
<dbReference type="InterPro" id="IPR005467">
    <property type="entry name" value="His_kinase_dom"/>
</dbReference>
<keyword evidence="3" id="KW-0597">Phosphoprotein</keyword>
<reference evidence="10 11" key="1">
    <citation type="submission" date="2021-02" db="EMBL/GenBank/DDBJ databases">
        <title>Bacillus sp. RD4P76, an endophyte from a halophyte.</title>
        <authorList>
            <person name="Sun J.-Q."/>
        </authorList>
    </citation>
    <scope>NUCLEOTIDE SEQUENCE [LARGE SCALE GENOMIC DNA]</scope>
    <source>
        <strain evidence="10 11">RD4P76</strain>
    </source>
</reference>
<comment type="catalytic activity">
    <reaction evidence="1">
        <text>ATP + protein L-histidine = ADP + protein N-phospho-L-histidine.</text>
        <dbReference type="EC" id="2.7.13.3"/>
    </reaction>
</comment>
<evidence type="ECO:0000256" key="7">
    <source>
        <dbReference type="ARBA" id="ARBA00022840"/>
    </source>
</evidence>
<dbReference type="InterPro" id="IPR036890">
    <property type="entry name" value="HATPase_C_sf"/>
</dbReference>
<keyword evidence="11" id="KW-1185">Reference proteome</keyword>
<evidence type="ECO:0000256" key="3">
    <source>
        <dbReference type="ARBA" id="ARBA00022553"/>
    </source>
</evidence>
<evidence type="ECO:0000256" key="1">
    <source>
        <dbReference type="ARBA" id="ARBA00000085"/>
    </source>
</evidence>
<dbReference type="EC" id="2.7.13.3" evidence="2"/>
<accession>A0ABS2DF48</accession>
<dbReference type="RefSeq" id="WP_204202030.1">
    <property type="nucleotide sequence ID" value="NZ_JAFELM010000013.1"/>
</dbReference>
<dbReference type="SMART" id="SM00387">
    <property type="entry name" value="HATPase_c"/>
    <property type="match status" value="1"/>
</dbReference>